<evidence type="ECO:0000313" key="2">
    <source>
        <dbReference type="Proteomes" id="UP000695562"/>
    </source>
</evidence>
<organism evidence="1 2">
    <name type="scientific">Polysphondylium violaceum</name>
    <dbReference type="NCBI Taxonomy" id="133409"/>
    <lineage>
        <taxon>Eukaryota</taxon>
        <taxon>Amoebozoa</taxon>
        <taxon>Evosea</taxon>
        <taxon>Eumycetozoa</taxon>
        <taxon>Dictyostelia</taxon>
        <taxon>Dictyosteliales</taxon>
        <taxon>Dictyosteliaceae</taxon>
        <taxon>Polysphondylium</taxon>
    </lineage>
</organism>
<keyword evidence="2" id="KW-1185">Reference proteome</keyword>
<feature type="non-terminal residue" evidence="1">
    <location>
        <position position="780"/>
    </location>
</feature>
<reference evidence="1" key="1">
    <citation type="submission" date="2020-01" db="EMBL/GenBank/DDBJ databases">
        <title>Development of genomics and gene disruption for Polysphondylium violaceum indicates a role for the polyketide synthase stlB in stalk morphogenesis.</title>
        <authorList>
            <person name="Narita B."/>
            <person name="Kawabe Y."/>
            <person name="Kin K."/>
            <person name="Saito T."/>
            <person name="Gibbs R."/>
            <person name="Kuspa A."/>
            <person name="Muzny D."/>
            <person name="Queller D."/>
            <person name="Richards S."/>
            <person name="Strassman J."/>
            <person name="Sucgang R."/>
            <person name="Worley K."/>
            <person name="Schaap P."/>
        </authorList>
    </citation>
    <scope>NUCLEOTIDE SEQUENCE</scope>
    <source>
        <strain evidence="1">QSvi11</strain>
    </source>
</reference>
<protein>
    <submittedName>
        <fullName evidence="1">Uncharacterized protein</fullName>
    </submittedName>
</protein>
<sequence length="780" mass="85407">INYQVDQCSPSKVISLPTLTYESDQIEETIEIITYPSCNYMPGGNVSYTVRDVVNNISSTSYFPFQAGEIVDIRTQFPQCSQEFYQQWKSPPINKNYDNFPGTITVVKKASCKYSSDASILIKSPGLIQNIVINGVTFIQTQNQPGLFEFLPYGDHTINIVLGQCPSHYVSVSIGTDNDWEFPAVVTPVTGDCSSSNGKITYENNGIFTSVNDPSFFTSLSSGYHNVNFALSNGTCTGSARIYVPTQSNFVVESTVLAQPLCQDSNDGVVKITIKDTNGLNYLPTGIEVNGVSTPSNMFAVKAGNHSLLVKRNLCSWIHKVSVEVNEPEFAFKKVFDSNEYCSQKTIVSITPPSNNIFINQVSSDYEFEKYSNNAYSYYPETFKKTRQIFITYNQVCLKVLRVEESQDLYKNIQWPTVTVPSVDCTDPSVQNTVAQINNPNNMLVYPGSNVGSGSIKNLYYPTYTFASPDLGFIDLKTQCSHTLRMINLNQGSVAKTITKPTCPGSVDGKINIDVDPQSNIYNVLGSAYGDFRYLPVESGSKLNTYNNISSVDYTLIRSFRNNPFCSVVENVNIVVDEPTVSLSSTGVCEASNTAIGDAGVVTNTLSITTTNVTYDINGVVSTNPVFKGLSAGDYSSTVTIYNSVCRRVIQSNSVSVAKLPSVSVNVDVSTCMKAVINPTVTTIQHQYTIKDSGDNVVHSSTSMGSFTFTATKKDTYSIYVSDNTCSYKTTFLITECATQPPTNAPTTGSSSSTEPTPSSSFKLIPSIISLFCFFVVFFI</sequence>
<gene>
    <name evidence="1" type="ORF">CYY_008423</name>
</gene>
<comment type="caution">
    <text evidence="1">The sequence shown here is derived from an EMBL/GenBank/DDBJ whole genome shotgun (WGS) entry which is preliminary data.</text>
</comment>
<name>A0A8J4PN05_9MYCE</name>
<dbReference type="OrthoDB" id="23204at2759"/>
<dbReference type="EMBL" id="AJWJ01000517">
    <property type="protein sequence ID" value="KAF2070263.1"/>
    <property type="molecule type" value="Genomic_DNA"/>
</dbReference>
<evidence type="ECO:0000313" key="1">
    <source>
        <dbReference type="EMBL" id="KAF2070263.1"/>
    </source>
</evidence>
<dbReference type="Proteomes" id="UP000695562">
    <property type="component" value="Unassembled WGS sequence"/>
</dbReference>
<dbReference type="AlphaFoldDB" id="A0A8J4PN05"/>
<accession>A0A8J4PN05</accession>
<proteinExistence type="predicted"/>